<dbReference type="Proteomes" id="UP000077384">
    <property type="component" value="Unassembled WGS sequence"/>
</dbReference>
<comment type="caution">
    <text evidence="4">The sequence shown here is derived from an EMBL/GenBank/DDBJ whole genome shotgun (WGS) entry which is preliminary data.</text>
</comment>
<reference evidence="4 6" key="1">
    <citation type="journal article" date="2015" name="Biotechnol. Bioeng.">
        <title>Genome sequence and phenotypic characterization of Caulobacter segnis.</title>
        <authorList>
            <person name="Patel S."/>
            <person name="Fletcher B."/>
            <person name="Scott D.C."/>
            <person name="Ely B."/>
        </authorList>
    </citation>
    <scope>NUCLEOTIDE SEQUENCE [LARGE SCALE GENOMIC DNA]</scope>
    <source>
        <strain evidence="4 6">PS02</strain>
    </source>
</reference>
<evidence type="ECO:0000259" key="3">
    <source>
        <dbReference type="Pfam" id="PF17853"/>
    </source>
</evidence>
<proteinExistence type="inferred from homology"/>
<dbReference type="Gene3D" id="1.10.10.2840">
    <property type="entry name" value="PucR C-terminal helix-turn-helix domain"/>
    <property type="match status" value="1"/>
</dbReference>
<dbReference type="InterPro" id="IPR042070">
    <property type="entry name" value="PucR_C-HTH_sf"/>
</dbReference>
<dbReference type="InterPro" id="IPR041522">
    <property type="entry name" value="CdaR_GGDEF"/>
</dbReference>
<evidence type="ECO:0000313" key="7">
    <source>
        <dbReference type="Proteomes" id="UP000093694"/>
    </source>
</evidence>
<gene>
    <name evidence="4" type="primary">pucR_5</name>
    <name evidence="5" type="synonym">pucR_4</name>
    <name evidence="5" type="ORF">CLCOS_27980</name>
    <name evidence="4" type="ORF">WX73_02182</name>
</gene>
<accession>A0A168R625</accession>
<dbReference type="InterPro" id="IPR025736">
    <property type="entry name" value="PucR_C-HTH_dom"/>
</dbReference>
<dbReference type="AlphaFoldDB" id="A0A168R625"/>
<protein>
    <submittedName>
        <fullName evidence="4">Purine catabolism regulatory protein</fullName>
    </submittedName>
</protein>
<dbReference type="Proteomes" id="UP000093694">
    <property type="component" value="Unassembled WGS sequence"/>
</dbReference>
<sequence length="557" mass="64576">MLNILIEFLKNKVICEYYILKEYPYDDNFLSTVFTDDCDNNDGIQPNSLYILNLKTFDLTKDNIIKTLTKLSNKNITLILFSNKEDNIINKNISNIFVQYEKGLKISIIYIVTNESVSKIINLLLLQINQSYLNELNRIKKIYDAFSYISLKELGLQAILDYFKKSIGNPVAVFDIDNKCIASTDKYLDKYFKIKSSAIRNDFHNLYYFAQTVQISNNSSNKEISEIFFPITVQNNVKAYICIFEINKKLKDTDYFTLEVATTATLIEMKKHIAMKTIEERFINDLIYDLINNKVTDEKMLLERSSLIGLNIKGKYSVILLDIISSSKTKLKNPNLKHEDIYDKIFKLASRKIQHKNHHCIIGKLSNTVITLWPMDEQDVEITLASIKDVFNSIQKKIIEEYEDIKVVSGIGKPVDNLKLIYKSYRESKDAIALGSTIYSKNAIISFKDLGVLRLVSKVDDRDSLLEIIPKELINLKKHDEKYNTQLLETLRIYLENNGNASKAAHVLFVHYKTILYRLEKINKICNIDLENYYNHLELEIGLELIKVLSYNNIPVK</sequence>
<feature type="domain" description="PucR C-terminal helix-turn-helix" evidence="2">
    <location>
        <begin position="487"/>
        <end position="544"/>
    </location>
</feature>
<organism evidence="4 6">
    <name type="scientific">Clostridium coskatii</name>
    <dbReference type="NCBI Taxonomy" id="1705578"/>
    <lineage>
        <taxon>Bacteria</taxon>
        <taxon>Bacillati</taxon>
        <taxon>Bacillota</taxon>
        <taxon>Clostridia</taxon>
        <taxon>Eubacteriales</taxon>
        <taxon>Clostridiaceae</taxon>
        <taxon>Clostridium</taxon>
    </lineage>
</organism>
<evidence type="ECO:0000313" key="6">
    <source>
        <dbReference type="Proteomes" id="UP000077384"/>
    </source>
</evidence>
<dbReference type="InterPro" id="IPR051448">
    <property type="entry name" value="CdaR-like_regulators"/>
</dbReference>
<reference evidence="5 7" key="2">
    <citation type="journal article" date="2016" name="Front. Microbiol.">
        <title>Industrial Acetogenic Biocatalysts: A Comparative Metabolic and Genomic Analysis.</title>
        <authorList>
            <person name="Bengelsdorf F."/>
            <person name="Poehlein A."/>
            <person name="Sonja S."/>
            <person name="Erz C."/>
            <person name="Hummel T."/>
            <person name="Hoffmeister S."/>
            <person name="Daniel R."/>
            <person name="Durre P."/>
        </authorList>
    </citation>
    <scope>NUCLEOTIDE SEQUENCE [LARGE SCALE GENOMIC DNA]</scope>
    <source>
        <strain evidence="5 7">PTA-10522</strain>
    </source>
</reference>
<dbReference type="Pfam" id="PF13556">
    <property type="entry name" value="HTH_30"/>
    <property type="match status" value="1"/>
</dbReference>
<dbReference type="Pfam" id="PF17853">
    <property type="entry name" value="GGDEF_2"/>
    <property type="match status" value="1"/>
</dbReference>
<dbReference type="PANTHER" id="PTHR33744:SF1">
    <property type="entry name" value="DNA-BINDING TRANSCRIPTIONAL ACTIVATOR ADER"/>
    <property type="match status" value="1"/>
</dbReference>
<dbReference type="PATRIC" id="fig|1705578.3.peg.2443"/>
<dbReference type="PANTHER" id="PTHR33744">
    <property type="entry name" value="CARBOHYDRATE DIACID REGULATOR"/>
    <property type="match status" value="1"/>
</dbReference>
<dbReference type="RefSeq" id="WP_063602129.1">
    <property type="nucleotide sequence ID" value="NZ_LITQ01000032.1"/>
</dbReference>
<evidence type="ECO:0000256" key="1">
    <source>
        <dbReference type="ARBA" id="ARBA00006754"/>
    </source>
</evidence>
<feature type="domain" description="CdaR GGDEF-like" evidence="3">
    <location>
        <begin position="296"/>
        <end position="433"/>
    </location>
</feature>
<dbReference type="EMBL" id="LROR01000055">
    <property type="protein sequence ID" value="OBR92736.1"/>
    <property type="molecule type" value="Genomic_DNA"/>
</dbReference>
<evidence type="ECO:0000313" key="4">
    <source>
        <dbReference type="EMBL" id="OAA90094.1"/>
    </source>
</evidence>
<evidence type="ECO:0000259" key="2">
    <source>
        <dbReference type="Pfam" id="PF13556"/>
    </source>
</evidence>
<keyword evidence="7" id="KW-1185">Reference proteome</keyword>
<comment type="similarity">
    <text evidence="1">Belongs to the CdaR family.</text>
</comment>
<dbReference type="EMBL" id="LITQ01000032">
    <property type="protein sequence ID" value="OAA90094.1"/>
    <property type="molecule type" value="Genomic_DNA"/>
</dbReference>
<evidence type="ECO:0000313" key="5">
    <source>
        <dbReference type="EMBL" id="OBR92736.1"/>
    </source>
</evidence>
<name>A0A168R625_9CLOT</name>